<dbReference type="RefSeq" id="WP_244713007.1">
    <property type="nucleotide sequence ID" value="NZ_CP095073.1"/>
</dbReference>
<dbReference type="PANTHER" id="PTHR42852">
    <property type="entry name" value="THIOL:DISULFIDE INTERCHANGE PROTEIN DSBE"/>
    <property type="match status" value="1"/>
</dbReference>
<evidence type="ECO:0000259" key="2">
    <source>
        <dbReference type="PROSITE" id="PS51352"/>
    </source>
</evidence>
<keyword evidence="4" id="KW-1185">Reference proteome</keyword>
<dbReference type="PANTHER" id="PTHR42852:SF17">
    <property type="entry name" value="THIOREDOXIN-LIKE PROTEIN HI_1115"/>
    <property type="match status" value="1"/>
</dbReference>
<reference evidence="3 4" key="1">
    <citation type="submission" date="2022-04" db="EMBL/GenBank/DDBJ databases">
        <title>Halobacillus sp. isolated from saltern.</title>
        <authorList>
            <person name="Won M."/>
            <person name="Lee C.-M."/>
            <person name="Woen H.-Y."/>
            <person name="Kwon S.-W."/>
        </authorList>
    </citation>
    <scope>NUCLEOTIDE SEQUENCE [LARGE SCALE GENOMIC DNA]</scope>
    <source>
        <strain evidence="3 4">SSBR10-3</strain>
    </source>
</reference>
<dbReference type="InterPro" id="IPR000866">
    <property type="entry name" value="AhpC/TSA"/>
</dbReference>
<keyword evidence="1" id="KW-1015">Disulfide bond</keyword>
<evidence type="ECO:0000256" key="1">
    <source>
        <dbReference type="ARBA" id="ARBA00023157"/>
    </source>
</evidence>
<evidence type="ECO:0000313" key="3">
    <source>
        <dbReference type="EMBL" id="UOQ46024.1"/>
    </source>
</evidence>
<organism evidence="3 4">
    <name type="scientific">Halobacillus salinarum</name>
    <dbReference type="NCBI Taxonomy" id="2932257"/>
    <lineage>
        <taxon>Bacteria</taxon>
        <taxon>Bacillati</taxon>
        <taxon>Bacillota</taxon>
        <taxon>Bacilli</taxon>
        <taxon>Bacillales</taxon>
        <taxon>Bacillaceae</taxon>
        <taxon>Halobacillus</taxon>
    </lineage>
</organism>
<dbReference type="InterPro" id="IPR050553">
    <property type="entry name" value="Thioredoxin_ResA/DsbE_sf"/>
</dbReference>
<evidence type="ECO:0000313" key="4">
    <source>
        <dbReference type="Proteomes" id="UP000831787"/>
    </source>
</evidence>
<dbReference type="Gene3D" id="3.40.30.10">
    <property type="entry name" value="Glutaredoxin"/>
    <property type="match status" value="1"/>
</dbReference>
<proteinExistence type="predicted"/>
<accession>A0ABY4EPA4</accession>
<dbReference type="PROSITE" id="PS51352">
    <property type="entry name" value="THIOREDOXIN_2"/>
    <property type="match status" value="1"/>
</dbReference>
<protein>
    <submittedName>
        <fullName evidence="3">TlpA family protein disulfide reductase</fullName>
    </submittedName>
</protein>
<dbReference type="EMBL" id="CP095073">
    <property type="protein sequence ID" value="UOQ46024.1"/>
    <property type="molecule type" value="Genomic_DNA"/>
</dbReference>
<feature type="domain" description="Thioredoxin" evidence="2">
    <location>
        <begin position="1"/>
        <end position="141"/>
    </location>
</feature>
<dbReference type="InterPro" id="IPR036249">
    <property type="entry name" value="Thioredoxin-like_sf"/>
</dbReference>
<dbReference type="InterPro" id="IPR013766">
    <property type="entry name" value="Thioredoxin_domain"/>
</dbReference>
<dbReference type="SUPFAM" id="SSF52833">
    <property type="entry name" value="Thioredoxin-like"/>
    <property type="match status" value="1"/>
</dbReference>
<name>A0ABY4EPA4_9BACI</name>
<dbReference type="Proteomes" id="UP000831787">
    <property type="component" value="Chromosome"/>
</dbReference>
<sequence>MKKVTNAPLFKLPYLNSRENYELQIDIGKVILITFWASWCPDSGRDMPKKEQLFQAMDHDQVKMLTINVSGRERSTEEAVDFAEKFITQPAIADRGREIYDLYNCQGVPTTVIIDTKGKVAYQFGDQASFMEIVEALGSLL</sequence>
<dbReference type="Pfam" id="PF00578">
    <property type="entry name" value="AhpC-TSA"/>
    <property type="match status" value="1"/>
</dbReference>
<gene>
    <name evidence="3" type="ORF">MUN89_08945</name>
</gene>
<dbReference type="CDD" id="cd02966">
    <property type="entry name" value="TlpA_like_family"/>
    <property type="match status" value="1"/>
</dbReference>